<organism evidence="2 3">
    <name type="scientific">Noviherbaspirillum album</name>
    <dbReference type="NCBI Taxonomy" id="3080276"/>
    <lineage>
        <taxon>Bacteria</taxon>
        <taxon>Pseudomonadati</taxon>
        <taxon>Pseudomonadota</taxon>
        <taxon>Betaproteobacteria</taxon>
        <taxon>Burkholderiales</taxon>
        <taxon>Oxalobacteraceae</taxon>
        <taxon>Noviherbaspirillum</taxon>
    </lineage>
</organism>
<dbReference type="Proteomes" id="UP001352263">
    <property type="component" value="Unassembled WGS sequence"/>
</dbReference>
<dbReference type="Pfam" id="PF02482">
    <property type="entry name" value="Ribosomal_S30AE"/>
    <property type="match status" value="1"/>
</dbReference>
<feature type="region of interest" description="Disordered" evidence="1">
    <location>
        <begin position="93"/>
        <end position="122"/>
    </location>
</feature>
<reference evidence="2 3" key="1">
    <citation type="submission" date="2023-10" db="EMBL/GenBank/DDBJ databases">
        <title>Noviherbaspirillum sp. CPCC 100848 genome assembly.</title>
        <authorList>
            <person name="Li X.Y."/>
            <person name="Fang X.M."/>
        </authorList>
    </citation>
    <scope>NUCLEOTIDE SEQUENCE [LARGE SCALE GENOMIC DNA]</scope>
    <source>
        <strain evidence="2 3">CPCC 100848</strain>
    </source>
</reference>
<evidence type="ECO:0000313" key="3">
    <source>
        <dbReference type="Proteomes" id="UP001352263"/>
    </source>
</evidence>
<evidence type="ECO:0000313" key="2">
    <source>
        <dbReference type="EMBL" id="MEC4717750.1"/>
    </source>
</evidence>
<dbReference type="EMBL" id="JAWIIV010000001">
    <property type="protein sequence ID" value="MEC4717750.1"/>
    <property type="molecule type" value="Genomic_DNA"/>
</dbReference>
<feature type="compositionally biased region" description="Basic residues" evidence="1">
    <location>
        <begin position="93"/>
        <end position="102"/>
    </location>
</feature>
<accession>A0ABU6J2H7</accession>
<name>A0ABU6J2H7_9BURK</name>
<dbReference type="Gene3D" id="3.30.160.100">
    <property type="entry name" value="Ribosome hibernation promotion factor-like"/>
    <property type="match status" value="1"/>
</dbReference>
<dbReference type="SUPFAM" id="SSF69754">
    <property type="entry name" value="Ribosome binding protein Y (YfiA homologue)"/>
    <property type="match status" value="1"/>
</dbReference>
<gene>
    <name evidence="2" type="ORF">RY831_01180</name>
</gene>
<protein>
    <submittedName>
        <fullName evidence="2">HPF/RaiA family ribosome-associated protein</fullName>
    </submittedName>
</protein>
<dbReference type="InterPro" id="IPR003489">
    <property type="entry name" value="RHF/RaiA"/>
</dbReference>
<evidence type="ECO:0000256" key="1">
    <source>
        <dbReference type="SAM" id="MobiDB-lite"/>
    </source>
</evidence>
<dbReference type="RefSeq" id="WP_326504499.1">
    <property type="nucleotide sequence ID" value="NZ_JAWIIV010000001.1"/>
</dbReference>
<proteinExistence type="predicted"/>
<dbReference type="InterPro" id="IPR036567">
    <property type="entry name" value="RHF-like"/>
</dbReference>
<sequence length="122" mass="14086">MDVQILAKEYCFTPFLQEYLERSVRAAFTHTHNHVRQVAVQLREIRAERGGRENLCEVSVMLPDRPTVVIHEVQENMYTAIDYAVRRAAHRTKRMTMRKKSGSHAIAHDAAATHSEHPAHKE</sequence>
<keyword evidence="3" id="KW-1185">Reference proteome</keyword>
<comment type="caution">
    <text evidence="2">The sequence shown here is derived from an EMBL/GenBank/DDBJ whole genome shotgun (WGS) entry which is preliminary data.</text>
</comment>